<dbReference type="EMBL" id="FNFH01000002">
    <property type="protein sequence ID" value="SDJ89623.1"/>
    <property type="molecule type" value="Genomic_DNA"/>
</dbReference>
<organism evidence="2 3">
    <name type="scientific">Microbulbifer yueqingensis</name>
    <dbReference type="NCBI Taxonomy" id="658219"/>
    <lineage>
        <taxon>Bacteria</taxon>
        <taxon>Pseudomonadati</taxon>
        <taxon>Pseudomonadota</taxon>
        <taxon>Gammaproteobacteria</taxon>
        <taxon>Cellvibrionales</taxon>
        <taxon>Microbulbiferaceae</taxon>
        <taxon>Microbulbifer</taxon>
    </lineage>
</organism>
<keyword evidence="1" id="KW-0472">Membrane</keyword>
<keyword evidence="3" id="KW-1185">Reference proteome</keyword>
<dbReference type="Proteomes" id="UP000199305">
    <property type="component" value="Unassembled WGS sequence"/>
</dbReference>
<feature type="transmembrane region" description="Helical" evidence="1">
    <location>
        <begin position="183"/>
        <end position="202"/>
    </location>
</feature>
<protein>
    <submittedName>
        <fullName evidence="2">Uncharacterized protein</fullName>
    </submittedName>
</protein>
<feature type="transmembrane region" description="Helical" evidence="1">
    <location>
        <begin position="101"/>
        <end position="117"/>
    </location>
</feature>
<proteinExistence type="predicted"/>
<accession>A0A1G8XGK5</accession>
<evidence type="ECO:0000313" key="3">
    <source>
        <dbReference type="Proteomes" id="UP000199305"/>
    </source>
</evidence>
<feature type="transmembrane region" description="Helical" evidence="1">
    <location>
        <begin position="34"/>
        <end position="55"/>
    </location>
</feature>
<dbReference type="AlphaFoldDB" id="A0A1G8XGK5"/>
<feature type="transmembrane region" description="Helical" evidence="1">
    <location>
        <begin position="154"/>
        <end position="177"/>
    </location>
</feature>
<feature type="transmembrane region" description="Helical" evidence="1">
    <location>
        <begin position="6"/>
        <end position="25"/>
    </location>
</feature>
<feature type="transmembrane region" description="Helical" evidence="1">
    <location>
        <begin position="123"/>
        <end position="142"/>
    </location>
</feature>
<name>A0A1G8XGK5_9GAMM</name>
<keyword evidence="1" id="KW-1133">Transmembrane helix</keyword>
<dbReference type="STRING" id="658219.SAMN05216212_1086"/>
<gene>
    <name evidence="2" type="ORF">SAMN05216212_1086</name>
</gene>
<reference evidence="3" key="1">
    <citation type="submission" date="2016-10" db="EMBL/GenBank/DDBJ databases">
        <authorList>
            <person name="Varghese N."/>
            <person name="Submissions S."/>
        </authorList>
    </citation>
    <scope>NUCLEOTIDE SEQUENCE [LARGE SCALE GENOMIC DNA]</scope>
    <source>
        <strain evidence="3">CGMCC 1.10658</strain>
    </source>
</reference>
<feature type="transmembrane region" description="Helical" evidence="1">
    <location>
        <begin position="67"/>
        <end position="89"/>
    </location>
</feature>
<evidence type="ECO:0000256" key="1">
    <source>
        <dbReference type="SAM" id="Phobius"/>
    </source>
</evidence>
<evidence type="ECO:0000313" key="2">
    <source>
        <dbReference type="EMBL" id="SDJ89623.1"/>
    </source>
</evidence>
<sequence length="211" mass="22301">MLGYWLAEVLLSLAALLVASQYWYLTRERCQSPALLVVAALLPLALAAATGAYRYTIDPGVTGWHRVFSALSAQLTFPLVGVALAWVYLLPERGVDSRAPAYGVLTLATGAAVYLIATDSSRFPVAGIGLALWLGVALAAAFRRRLSPPAATLLSLGPLLVVFASLAVGTGATRLLGIARMNWFHLLLAIAVLTLLCARPLFGEGKEGNGR</sequence>
<keyword evidence="1" id="KW-0812">Transmembrane</keyword>